<dbReference type="InterPro" id="IPR036388">
    <property type="entry name" value="WH-like_DNA-bd_sf"/>
</dbReference>
<dbReference type="Proteomes" id="UP000023703">
    <property type="component" value="Chromosome"/>
</dbReference>
<evidence type="ECO:0000256" key="2">
    <source>
        <dbReference type="ARBA" id="ARBA00023125"/>
    </source>
</evidence>
<evidence type="ECO:0000259" key="4">
    <source>
        <dbReference type="PROSITE" id="PS50987"/>
    </source>
</evidence>
<keyword evidence="3" id="KW-0804">Transcription</keyword>
<evidence type="ECO:0000256" key="3">
    <source>
        <dbReference type="ARBA" id="ARBA00023163"/>
    </source>
</evidence>
<dbReference type="eggNOG" id="COG0640">
    <property type="taxonomic scope" value="Bacteria"/>
</dbReference>
<dbReference type="KEGG" id="cgy:CGLY_02095"/>
<dbReference type="Pfam" id="PF12840">
    <property type="entry name" value="HTH_20"/>
    <property type="match status" value="1"/>
</dbReference>
<dbReference type="NCBIfam" id="NF033788">
    <property type="entry name" value="HTH_metalloreg"/>
    <property type="match status" value="1"/>
</dbReference>
<keyword evidence="1" id="KW-0805">Transcription regulation</keyword>
<sequence length="125" mass="13819">MYDIRLQCRGMDSAAERSGESAGHDPDLSRMRALSDEWAETFRLLGDPTRLRLLTVLHYVGPGTLSMSELAERAGVKTATASAALRLLTTASVVTATRDGRMMRYALTDERVHRLLHHFGGTHAH</sequence>
<dbReference type="PRINTS" id="PR00778">
    <property type="entry name" value="HTHARSR"/>
</dbReference>
<feature type="domain" description="HTH arsR-type" evidence="4">
    <location>
        <begin position="30"/>
        <end position="125"/>
    </location>
</feature>
<dbReference type="GO" id="GO:0003700">
    <property type="term" value="F:DNA-binding transcription factor activity"/>
    <property type="evidence" value="ECO:0007669"/>
    <property type="project" value="InterPro"/>
</dbReference>
<evidence type="ECO:0000313" key="5">
    <source>
        <dbReference type="EMBL" id="AHW62867.1"/>
    </source>
</evidence>
<keyword evidence="2" id="KW-0238">DNA-binding</keyword>
<dbReference type="InterPro" id="IPR011991">
    <property type="entry name" value="ArsR-like_HTH"/>
</dbReference>
<dbReference type="InterPro" id="IPR051081">
    <property type="entry name" value="HTH_MetalResp_TranReg"/>
</dbReference>
<dbReference type="EMBL" id="CP006842">
    <property type="protein sequence ID" value="AHW62867.1"/>
    <property type="molecule type" value="Genomic_DNA"/>
</dbReference>
<dbReference type="InterPro" id="IPR001845">
    <property type="entry name" value="HTH_ArsR_DNA-bd_dom"/>
</dbReference>
<dbReference type="GO" id="GO:0003677">
    <property type="term" value="F:DNA binding"/>
    <property type="evidence" value="ECO:0007669"/>
    <property type="project" value="UniProtKB-KW"/>
</dbReference>
<dbReference type="STRING" id="1404245.CGLY_02095"/>
<dbReference type="CDD" id="cd00090">
    <property type="entry name" value="HTH_ARSR"/>
    <property type="match status" value="1"/>
</dbReference>
<dbReference type="Gene3D" id="1.10.10.10">
    <property type="entry name" value="Winged helix-like DNA-binding domain superfamily/Winged helix DNA-binding domain"/>
    <property type="match status" value="1"/>
</dbReference>
<gene>
    <name evidence="5" type="ORF">CGLY_02095</name>
</gene>
<dbReference type="SUPFAM" id="SSF46785">
    <property type="entry name" value="Winged helix' DNA-binding domain"/>
    <property type="match status" value="1"/>
</dbReference>
<accession>X5DQD7</accession>
<dbReference type="AlphaFoldDB" id="X5DQD7"/>
<dbReference type="InterPro" id="IPR036390">
    <property type="entry name" value="WH_DNA-bd_sf"/>
</dbReference>
<dbReference type="PANTHER" id="PTHR33154:SF33">
    <property type="entry name" value="TRANSCRIPTIONAL REPRESSOR SDPR"/>
    <property type="match status" value="1"/>
</dbReference>
<reference evidence="5 6" key="1">
    <citation type="journal article" date="2015" name="Int. J. Syst. Evol. Microbiol.">
        <title>Revisiting Corynebacterium glyciniphilum (ex Kubota et al., 1972) sp. nov., nom. rev., isolated from putrefied banana.</title>
        <authorList>
            <person name="Al-Dilaimi A."/>
            <person name="Bednarz H."/>
            <person name="Lomker A."/>
            <person name="Niehaus K."/>
            <person name="Kalinowski J."/>
            <person name="Ruckert C."/>
        </authorList>
    </citation>
    <scope>NUCLEOTIDE SEQUENCE [LARGE SCALE GENOMIC DNA]</scope>
    <source>
        <strain evidence="5">AJ 3170</strain>
    </source>
</reference>
<evidence type="ECO:0000256" key="1">
    <source>
        <dbReference type="ARBA" id="ARBA00023015"/>
    </source>
</evidence>
<keyword evidence="6" id="KW-1185">Reference proteome</keyword>
<proteinExistence type="predicted"/>
<dbReference type="HOGENOM" id="CLU_097806_7_1_11"/>
<evidence type="ECO:0000313" key="6">
    <source>
        <dbReference type="Proteomes" id="UP000023703"/>
    </source>
</evidence>
<organism evidence="5 6">
    <name type="scientific">Corynebacterium glyciniphilum AJ 3170</name>
    <dbReference type="NCBI Taxonomy" id="1404245"/>
    <lineage>
        <taxon>Bacteria</taxon>
        <taxon>Bacillati</taxon>
        <taxon>Actinomycetota</taxon>
        <taxon>Actinomycetes</taxon>
        <taxon>Mycobacteriales</taxon>
        <taxon>Corynebacteriaceae</taxon>
        <taxon>Corynebacterium</taxon>
    </lineage>
</organism>
<dbReference type="SMART" id="SM00418">
    <property type="entry name" value="HTH_ARSR"/>
    <property type="match status" value="1"/>
</dbReference>
<dbReference type="PANTHER" id="PTHR33154">
    <property type="entry name" value="TRANSCRIPTIONAL REGULATOR, ARSR FAMILY"/>
    <property type="match status" value="1"/>
</dbReference>
<protein>
    <submittedName>
        <fullName evidence="5">Putative transcriptional regulator, ArsR-family</fullName>
    </submittedName>
</protein>
<dbReference type="PROSITE" id="PS50987">
    <property type="entry name" value="HTH_ARSR_2"/>
    <property type="match status" value="1"/>
</dbReference>
<name>X5DQD7_9CORY</name>